<dbReference type="AlphaFoldDB" id="A0A6A4DH28"/>
<dbReference type="EMBL" id="QXFW01000641">
    <property type="protein sequence ID" value="KAE9006586.1"/>
    <property type="molecule type" value="Genomic_DNA"/>
</dbReference>
<dbReference type="Proteomes" id="UP000488956">
    <property type="component" value="Unassembled WGS sequence"/>
</dbReference>
<evidence type="ECO:0000256" key="7">
    <source>
        <dbReference type="ARBA" id="ARBA00023128"/>
    </source>
</evidence>
<evidence type="ECO:0000313" key="12">
    <source>
        <dbReference type="EMBL" id="KAE9306968.1"/>
    </source>
</evidence>
<dbReference type="EMBL" id="QXFX01000657">
    <property type="protein sequence ID" value="KAE9108158.1"/>
    <property type="molecule type" value="Genomic_DNA"/>
</dbReference>
<organism evidence="12 14">
    <name type="scientific">Phytophthora fragariae</name>
    <dbReference type="NCBI Taxonomy" id="53985"/>
    <lineage>
        <taxon>Eukaryota</taxon>
        <taxon>Sar</taxon>
        <taxon>Stramenopiles</taxon>
        <taxon>Oomycota</taxon>
        <taxon>Peronosporomycetes</taxon>
        <taxon>Peronosporales</taxon>
        <taxon>Peronosporaceae</taxon>
        <taxon>Phytophthora</taxon>
    </lineage>
</organism>
<evidence type="ECO:0000313" key="17">
    <source>
        <dbReference type="Proteomes" id="UP000486351"/>
    </source>
</evidence>
<keyword evidence="4" id="KW-0679">Respiratory chain</keyword>
<evidence type="ECO:0000256" key="5">
    <source>
        <dbReference type="ARBA" id="ARBA00022792"/>
    </source>
</evidence>
<dbReference type="GO" id="GO:0005743">
    <property type="term" value="C:mitochondrial inner membrane"/>
    <property type="evidence" value="ECO:0007669"/>
    <property type="project" value="UniProtKB-SubCell"/>
</dbReference>
<evidence type="ECO:0000256" key="3">
    <source>
        <dbReference type="ARBA" id="ARBA00022448"/>
    </source>
</evidence>
<dbReference type="GO" id="GO:0022904">
    <property type="term" value="P:respiratory electron transport chain"/>
    <property type="evidence" value="ECO:0007669"/>
    <property type="project" value="InterPro"/>
</dbReference>
<gene>
    <name evidence="12" type="ORF">PF001_g11847</name>
    <name evidence="11" type="ORF">PF004_g12248</name>
    <name evidence="13" type="ORF">PF008_g11972</name>
    <name evidence="10" type="ORF">PF010_g12021</name>
    <name evidence="9" type="ORF">PF011_g11506</name>
</gene>
<evidence type="ECO:0000256" key="8">
    <source>
        <dbReference type="ARBA" id="ARBA00023136"/>
    </source>
</evidence>
<keyword evidence="8" id="KW-0472">Membrane</keyword>
<dbReference type="Proteomes" id="UP000460718">
    <property type="component" value="Unassembled WGS sequence"/>
</dbReference>
<evidence type="ECO:0000313" key="14">
    <source>
        <dbReference type="Proteomes" id="UP000437068"/>
    </source>
</evidence>
<evidence type="ECO:0000313" key="18">
    <source>
        <dbReference type="Proteomes" id="UP000488956"/>
    </source>
</evidence>
<dbReference type="Proteomes" id="UP000486351">
    <property type="component" value="Unassembled WGS sequence"/>
</dbReference>
<evidence type="ECO:0000313" key="11">
    <source>
        <dbReference type="EMBL" id="KAE9224322.1"/>
    </source>
</evidence>
<dbReference type="Proteomes" id="UP000437068">
    <property type="component" value="Unassembled WGS sequence"/>
</dbReference>
<comment type="similarity">
    <text evidence="2">Belongs to the complex I NDUFA5 subunit family.</text>
</comment>
<keyword evidence="6" id="KW-0249">Electron transport</keyword>
<keyword evidence="5" id="KW-0999">Mitochondrion inner membrane</keyword>
<proteinExistence type="inferred from homology"/>
<evidence type="ECO:0000256" key="2">
    <source>
        <dbReference type="ARBA" id="ARBA00010261"/>
    </source>
</evidence>
<keyword evidence="7" id="KW-0496">Mitochondrion</keyword>
<evidence type="ECO:0000313" key="10">
    <source>
        <dbReference type="EMBL" id="KAE9108158.1"/>
    </source>
</evidence>
<dbReference type="PANTHER" id="PTHR12653">
    <property type="entry name" value="NADH-UBIQUINONE OXIDOREDUCTASE 13 KD-B SUBUNIT"/>
    <property type="match status" value="1"/>
</dbReference>
<reference evidence="12 14" key="1">
    <citation type="submission" date="2018-08" db="EMBL/GenBank/DDBJ databases">
        <title>Genomic investigation of the strawberry pathogen Phytophthora fragariae indicates pathogenicity is determined by transcriptional variation in three key races.</title>
        <authorList>
            <person name="Adams T.M."/>
            <person name="Armitage A.D."/>
            <person name="Sobczyk M.K."/>
            <person name="Bates H.J."/>
            <person name="Dunwell J.M."/>
            <person name="Nellist C.F."/>
            <person name="Harrison R.J."/>
        </authorList>
    </citation>
    <scope>NUCLEOTIDE SEQUENCE [LARGE SCALE GENOMIC DNA]</scope>
    <source>
        <strain evidence="12 14">A4</strain>
        <strain evidence="11 16">BC-23</strain>
        <strain evidence="13 17">NOV-77</strain>
        <strain evidence="10 18">ONT-3</strain>
        <strain evidence="9 15">SCRP245</strain>
    </source>
</reference>
<comment type="caution">
    <text evidence="12">The sequence shown here is derived from an EMBL/GenBank/DDBJ whole genome shotgun (WGS) entry which is preliminary data.</text>
</comment>
<sequence>MSLLWTYFQPVRRSPGFATSTGLVGLKVNPNARQDLIKIYRRTLEEVKVLPSEAKNYRNAVEQITNFRLNVVESNEDEDVIERKINCGQLEELIEQAEDELSVIPVYLEHKLWESPVEAAE</sequence>
<dbReference type="Pfam" id="PF04716">
    <property type="entry name" value="ETC_C1_NDUFA5"/>
    <property type="match status" value="1"/>
</dbReference>
<evidence type="ECO:0000256" key="1">
    <source>
        <dbReference type="ARBA" id="ARBA00004443"/>
    </source>
</evidence>
<name>A0A6A4DH28_9STRA</name>
<keyword evidence="3" id="KW-0813">Transport</keyword>
<comment type="subcellular location">
    <subcellularLocation>
        <location evidence="1">Mitochondrion inner membrane</location>
        <topology evidence="1">Peripheral membrane protein</topology>
        <orientation evidence="1">Matrix side</orientation>
    </subcellularLocation>
</comment>
<evidence type="ECO:0000313" key="9">
    <source>
        <dbReference type="EMBL" id="KAE9006586.1"/>
    </source>
</evidence>
<evidence type="ECO:0000313" key="16">
    <source>
        <dbReference type="Proteomes" id="UP000476176"/>
    </source>
</evidence>
<evidence type="ECO:0000313" key="15">
    <source>
        <dbReference type="Proteomes" id="UP000460718"/>
    </source>
</evidence>
<dbReference type="PANTHER" id="PTHR12653:SF0">
    <property type="entry name" value="NADH DEHYDROGENASE [UBIQUINONE] 1 ALPHA SUBCOMPLEX SUBUNIT 5"/>
    <property type="match status" value="1"/>
</dbReference>
<evidence type="ECO:0000256" key="6">
    <source>
        <dbReference type="ARBA" id="ARBA00022982"/>
    </source>
</evidence>
<dbReference type="EMBL" id="QXGC01000693">
    <property type="protein sequence ID" value="KAE9224322.1"/>
    <property type="molecule type" value="Genomic_DNA"/>
</dbReference>
<dbReference type="InterPro" id="IPR006806">
    <property type="entry name" value="NDUFA5"/>
</dbReference>
<dbReference type="EMBL" id="QXFY01000659">
    <property type="protein sequence ID" value="KAE9338607.1"/>
    <property type="molecule type" value="Genomic_DNA"/>
</dbReference>
<dbReference type="EMBL" id="QXGE01000643">
    <property type="protein sequence ID" value="KAE9306968.1"/>
    <property type="molecule type" value="Genomic_DNA"/>
</dbReference>
<dbReference type="Proteomes" id="UP000476176">
    <property type="component" value="Unassembled WGS sequence"/>
</dbReference>
<evidence type="ECO:0000256" key="4">
    <source>
        <dbReference type="ARBA" id="ARBA00022660"/>
    </source>
</evidence>
<accession>A0A6A4DH28</accession>
<evidence type="ECO:0000313" key="13">
    <source>
        <dbReference type="EMBL" id="KAE9338607.1"/>
    </source>
</evidence>
<protein>
    <recommendedName>
        <fullName evidence="19">NADH dehydrogenase [ubiquinone] 1 alpha subcomplex subunit 5</fullName>
    </recommendedName>
</protein>
<evidence type="ECO:0008006" key="19">
    <source>
        <dbReference type="Google" id="ProtNLM"/>
    </source>
</evidence>